<keyword evidence="2" id="KW-1185">Reference proteome</keyword>
<dbReference type="EMBL" id="QWLN02007868">
    <property type="protein sequence ID" value="TEA35103.1"/>
    <property type="molecule type" value="Genomic_DNA"/>
</dbReference>
<gene>
    <name evidence="1" type="ORF">DBR06_SOUSAS33710065</name>
</gene>
<dbReference type="Proteomes" id="UP000295264">
    <property type="component" value="Unassembled WGS sequence"/>
</dbReference>
<proteinExistence type="predicted"/>
<dbReference type="AlphaFoldDB" id="A0A484GHE8"/>
<reference evidence="1 2" key="1">
    <citation type="journal article" date="2018" name="Genomics">
        <title>Molecular footprints of inshore aquatic adaptation in Indo-Pacific humpback dolphin (Sousa chinensis).</title>
        <authorList>
            <person name="Ming Y."/>
            <person name="Jian J."/>
            <person name="Yu F."/>
            <person name="Yu X."/>
            <person name="Wang J."/>
            <person name="Liu W."/>
        </authorList>
    </citation>
    <scope>NUCLEOTIDE SEQUENCE [LARGE SCALE GENOMIC DNA]</scope>
    <source>
        <strain evidence="1">MY-2018</strain>
        <tissue evidence="1">Skin</tissue>
    </source>
</reference>
<name>A0A484GHE8_SOUCH</name>
<sequence>KEPTINLGCKADFVVTGHLILGSFALGNEGWLISDQMDFE</sequence>
<feature type="non-terminal residue" evidence="1">
    <location>
        <position position="1"/>
    </location>
</feature>
<comment type="caution">
    <text evidence="1">The sequence shown here is derived from an EMBL/GenBank/DDBJ whole genome shotgun (WGS) entry which is preliminary data.</text>
</comment>
<accession>A0A484GHE8</accession>
<evidence type="ECO:0000313" key="1">
    <source>
        <dbReference type="EMBL" id="TEA35103.1"/>
    </source>
</evidence>
<evidence type="ECO:0000313" key="2">
    <source>
        <dbReference type="Proteomes" id="UP000295264"/>
    </source>
</evidence>
<organism evidence="1 2">
    <name type="scientific">Sousa chinensis</name>
    <name type="common">Indo-pacific humpbacked dolphin</name>
    <name type="synonym">Steno chinensis</name>
    <dbReference type="NCBI Taxonomy" id="103600"/>
    <lineage>
        <taxon>Eukaryota</taxon>
        <taxon>Metazoa</taxon>
        <taxon>Chordata</taxon>
        <taxon>Craniata</taxon>
        <taxon>Vertebrata</taxon>
        <taxon>Euteleostomi</taxon>
        <taxon>Mammalia</taxon>
        <taxon>Eutheria</taxon>
        <taxon>Laurasiatheria</taxon>
        <taxon>Artiodactyla</taxon>
        <taxon>Whippomorpha</taxon>
        <taxon>Cetacea</taxon>
        <taxon>Odontoceti</taxon>
        <taxon>Delphinidae</taxon>
        <taxon>Sousa</taxon>
    </lineage>
</organism>
<protein>
    <submittedName>
        <fullName evidence="1">Uncharacterized protein</fullName>
    </submittedName>
</protein>